<dbReference type="PANTHER" id="PTHR11610">
    <property type="entry name" value="LIPASE"/>
    <property type="match status" value="1"/>
</dbReference>
<comment type="subcellular location">
    <subcellularLocation>
        <location evidence="1">Secreted</location>
    </subcellularLocation>
</comment>
<keyword evidence="3" id="KW-0964">Secreted</keyword>
<proteinExistence type="inferred from homology"/>
<evidence type="ECO:0000256" key="2">
    <source>
        <dbReference type="ARBA" id="ARBA00010701"/>
    </source>
</evidence>
<dbReference type="Proteomes" id="UP000759131">
    <property type="component" value="Unassembled WGS sequence"/>
</dbReference>
<evidence type="ECO:0000256" key="1">
    <source>
        <dbReference type="ARBA" id="ARBA00004613"/>
    </source>
</evidence>
<feature type="domain" description="Lipase" evidence="5">
    <location>
        <begin position="47"/>
        <end position="158"/>
    </location>
</feature>
<feature type="domain" description="Lipase" evidence="5">
    <location>
        <begin position="522"/>
        <end position="807"/>
    </location>
</feature>
<evidence type="ECO:0000313" key="7">
    <source>
        <dbReference type="Proteomes" id="UP000759131"/>
    </source>
</evidence>
<dbReference type="PRINTS" id="PR00821">
    <property type="entry name" value="TAGLIPASE"/>
</dbReference>
<keyword evidence="7" id="KW-1185">Reference proteome</keyword>
<evidence type="ECO:0000256" key="4">
    <source>
        <dbReference type="RuleBase" id="RU004262"/>
    </source>
</evidence>
<dbReference type="OrthoDB" id="6755582at2759"/>
<dbReference type="GO" id="GO:0005615">
    <property type="term" value="C:extracellular space"/>
    <property type="evidence" value="ECO:0007669"/>
    <property type="project" value="TreeGrafter"/>
</dbReference>
<evidence type="ECO:0000313" key="6">
    <source>
        <dbReference type="EMBL" id="CAD7624896.1"/>
    </source>
</evidence>
<dbReference type="GO" id="GO:0017171">
    <property type="term" value="F:serine hydrolase activity"/>
    <property type="evidence" value="ECO:0007669"/>
    <property type="project" value="TreeGrafter"/>
</dbReference>
<reference evidence="6" key="1">
    <citation type="submission" date="2020-11" db="EMBL/GenBank/DDBJ databases">
        <authorList>
            <person name="Tran Van P."/>
        </authorList>
    </citation>
    <scope>NUCLEOTIDE SEQUENCE</scope>
</reference>
<dbReference type="EMBL" id="CAJPIZ010002658">
    <property type="protein sequence ID" value="CAG2105326.1"/>
    <property type="molecule type" value="Genomic_DNA"/>
</dbReference>
<organism evidence="6">
    <name type="scientific">Medioppia subpectinata</name>
    <dbReference type="NCBI Taxonomy" id="1979941"/>
    <lineage>
        <taxon>Eukaryota</taxon>
        <taxon>Metazoa</taxon>
        <taxon>Ecdysozoa</taxon>
        <taxon>Arthropoda</taxon>
        <taxon>Chelicerata</taxon>
        <taxon>Arachnida</taxon>
        <taxon>Acari</taxon>
        <taxon>Acariformes</taxon>
        <taxon>Sarcoptiformes</taxon>
        <taxon>Oribatida</taxon>
        <taxon>Brachypylina</taxon>
        <taxon>Oppioidea</taxon>
        <taxon>Oppiidae</taxon>
        <taxon>Medioppia</taxon>
    </lineage>
</organism>
<dbReference type="Gene3D" id="3.40.50.1820">
    <property type="entry name" value="alpha/beta hydrolase"/>
    <property type="match status" value="4"/>
</dbReference>
<dbReference type="GO" id="GO:0016298">
    <property type="term" value="F:lipase activity"/>
    <property type="evidence" value="ECO:0007669"/>
    <property type="project" value="InterPro"/>
</dbReference>
<name>A0A7R9KKL1_9ACAR</name>
<comment type="similarity">
    <text evidence="2 4">Belongs to the AB hydrolase superfamily. Lipase family.</text>
</comment>
<dbReference type="GO" id="GO:0016042">
    <property type="term" value="P:lipid catabolic process"/>
    <property type="evidence" value="ECO:0007669"/>
    <property type="project" value="TreeGrafter"/>
</dbReference>
<accession>A0A7R9KKL1</accession>
<protein>
    <recommendedName>
        <fullName evidence="5">Lipase domain-containing protein</fullName>
    </recommendedName>
</protein>
<dbReference type="InterPro" id="IPR013818">
    <property type="entry name" value="Lipase"/>
</dbReference>
<dbReference type="SUPFAM" id="SSF53474">
    <property type="entry name" value="alpha/beta-Hydrolases"/>
    <property type="match status" value="3"/>
</dbReference>
<dbReference type="PANTHER" id="PTHR11610:SF173">
    <property type="entry name" value="LIPASE DOMAIN-CONTAINING PROTEIN-RELATED"/>
    <property type="match status" value="1"/>
</dbReference>
<evidence type="ECO:0000259" key="5">
    <source>
        <dbReference type="Pfam" id="PF00151"/>
    </source>
</evidence>
<sequence length="1502" mass="168510">MTHLSSGLKKQCFEELGCFSTQSFVEEVKKLLTSGDVVSTIKSATALKQILSICPIHPEAMNASLLLFTPTSNKTQWFNAYKTDMDQFKASDYSPQRPTAFIVHGYTDYYEECDGQGMCAWMANIKNYFLSQKYNVIAVDWKSPASSINYFNSAFNTQIPVARDTICRPPSVRPAFGHITGLDPAGPGFTGKRLDPEDANLVTVIHTSAGVTKNTNPFSGENPLESVQLFGFLGCSDYLAHFDFWPNGGSGQRGCEKISAEFLNEIATSGFNALAQKAKCDHSRATELPTYELEERQPDSCQMIGYQCESYGDFSAGKCADCGPDSELCRPMEFWPEYWPKRINTPTKLSLNQLYLLTASKDPYCLFHYQIVILMEETSVAGTFTLNLKTVKPTVAEIESDLFGFKSGQNYTYLYTDSQHLGQIAEVMVSFEENIAGQFHKHPEHAISTGKNMIFDIKIITFFAIAIKGIAGVYETEECKSDHCFEDVGCFNSRQFLDEIDKYAHFIRKAANLVHSDAFSKLNNDFMICPADPTHADVHFRLYTPNSTQNVILTYKADTNVLENSGFDPELKTLFVVHGYVDKYRGCDDYQECHWMERIKNYFISHDYNVVAVDWSKVGSSPNYFNSAFNTRVIGAMIATFIRRLVDVFHYKPKQVELMGHSLGGQLVGFVGKHFNETGHKIGMISGLDPAGPGFDTQHLEPTDAELVIAVHTSAGILKSRNGQPGCEESLDAFKAITGGLLAFGNRMACSHMRATELPIAERLLRDNTNHTPEQEECQWVGYQCKSYINFQEGLCSDCGDDGKKCKLIEYLPEFWLKPDNLVDVQENYPQNLYMLTSGTPPYCVFHYMIELKMDDTVKYEGKIEFKLNGTQMVTFKRKFYAYPNTTTYNFLYTSQQHLGQITEIDIQYETTLIGDLVKASQILNPFTFLNEIKKEDINISNISVIFMSNIDKSVRDGYSSHLVPNPSKKSEGGYHFIVDNSSKSGKSGKSLKRHCYKDVGCFQSGAFIRDMGKYVPHARPIINAMKDNKFRVVNNEFMICPVNPEHADVEFIMFTPEAVNNSIKFTYNPSNQSLLGSSFSPDRKTLFLVHGFIDGYKGCDDYGSCHWMSRIKDYFVRYNYNVVAIDWHKVGVSVNYMYSAYNVRVVGAMVANFIRRISAVYNYPLSKVEVMGHSLGGQMVGFVGKQFPGPEKIGLIMSLDPAGPGYDKVSIEPTDADFVVAVHTSTGFLKSVNVNSLFEVNPLESVQFSGVTGTERSVGHLDFWVNGGNGQPGCEKTTASFFHDMLFTGLMGAGNRAACSHMRATELPSAEGIAKAEHTRCQSVGYECNSYLDFQMGKCGDCGVDGGRCKLLEYMPSEWLLNDNRAKTMDKYPTNLYFLTDATAPYCVFHYQIVLDMAKLKYDGTLSVTLRGRKTIHFTINKPLAFQGRDRFTYLYTDVNHLGRITSATINFRKTALGTFIKGTVVLNPFTSVLGIMKPDIDIKAVNVNFMSNIDPEYVFH</sequence>
<dbReference type="EMBL" id="OC857233">
    <property type="protein sequence ID" value="CAD7624896.1"/>
    <property type="molecule type" value="Genomic_DNA"/>
</dbReference>
<gene>
    <name evidence="6" type="ORF">OSB1V03_LOCUS5335</name>
</gene>
<evidence type="ECO:0000256" key="3">
    <source>
        <dbReference type="ARBA" id="ARBA00022525"/>
    </source>
</evidence>
<dbReference type="InterPro" id="IPR029058">
    <property type="entry name" value="AB_hydrolase_fold"/>
</dbReference>
<feature type="domain" description="Lipase" evidence="5">
    <location>
        <begin position="176"/>
        <end position="364"/>
    </location>
</feature>
<feature type="domain" description="Lipase" evidence="5">
    <location>
        <begin position="1034"/>
        <end position="1356"/>
    </location>
</feature>
<dbReference type="Pfam" id="PF00151">
    <property type="entry name" value="Lipase"/>
    <property type="match status" value="4"/>
</dbReference>
<dbReference type="InterPro" id="IPR000734">
    <property type="entry name" value="TAG_lipase"/>
</dbReference>